<sequence length="352" mass="38632">MAPTFVFMLVLIISNTCNLTRAATFTNWTSILVFGDSTVDTGNNNFINTFFKGNNLPYGQNFPGHIPTGRLSNGKLIPDFFASFLGIKQAVPPFLDPNLSDNDLRTGVTFASAGSGYDDLTSVATGVIPVSKQLDLFESYKAKLGGIVGETEAENIIKNSLVVISAGTNDFGFNYYILPHRRRQFDIKGYQDFLQTAIQDYVKALYNQGCRRIAVAGLPPMGCLPLLITARPKFPFDRTCLEDENADAVSYNQKLVKLLPRLQASLPGSRIVYADVYTPLIDMVNNAQKYGFTVTNRGCCGTGILEASFLCNPKTPACTTPSQFLFWDSIHPTEAAYKALADVLKKLITCFS</sequence>
<dbReference type="PANTHER" id="PTHR45642">
    <property type="entry name" value="GDSL ESTERASE/LIPASE EXL3"/>
    <property type="match status" value="1"/>
</dbReference>
<dbReference type="InterPro" id="IPR001087">
    <property type="entry name" value="GDSL"/>
</dbReference>
<evidence type="ECO:0000313" key="4">
    <source>
        <dbReference type="RefSeq" id="XP_007033697.2"/>
    </source>
</evidence>
<keyword evidence="2" id="KW-0732">Signal</keyword>
<comment type="similarity">
    <text evidence="1">Belongs to the 'GDSL' lipolytic enzyme family.</text>
</comment>
<accession>A0AB32V7D0</accession>
<dbReference type="KEGG" id="tcc:18602326"/>
<dbReference type="Pfam" id="PF00657">
    <property type="entry name" value="Lipase_GDSL"/>
    <property type="match status" value="1"/>
</dbReference>
<reference evidence="4" key="2">
    <citation type="submission" date="2025-08" db="UniProtKB">
        <authorList>
            <consortium name="RefSeq"/>
        </authorList>
    </citation>
    <scope>IDENTIFICATION</scope>
</reference>
<dbReference type="GeneID" id="18602326"/>
<dbReference type="InterPro" id="IPR050592">
    <property type="entry name" value="GDSL_lipolytic_enzyme"/>
</dbReference>
<dbReference type="CDD" id="cd01837">
    <property type="entry name" value="SGNH_plant_lipase_like"/>
    <property type="match status" value="1"/>
</dbReference>
<dbReference type="RefSeq" id="XP_007033697.2">
    <property type="nucleotide sequence ID" value="XM_007033635.2"/>
</dbReference>
<name>A0AB32V7D0_THECC</name>
<evidence type="ECO:0000256" key="2">
    <source>
        <dbReference type="SAM" id="SignalP"/>
    </source>
</evidence>
<dbReference type="InterPro" id="IPR035669">
    <property type="entry name" value="SGNH_plant_lipase-like"/>
</dbReference>
<organism evidence="3 4">
    <name type="scientific">Theobroma cacao</name>
    <name type="common">Cacao</name>
    <name type="synonym">Cocoa</name>
    <dbReference type="NCBI Taxonomy" id="3641"/>
    <lineage>
        <taxon>Eukaryota</taxon>
        <taxon>Viridiplantae</taxon>
        <taxon>Streptophyta</taxon>
        <taxon>Embryophyta</taxon>
        <taxon>Tracheophyta</taxon>
        <taxon>Spermatophyta</taxon>
        <taxon>Magnoliopsida</taxon>
        <taxon>eudicotyledons</taxon>
        <taxon>Gunneridae</taxon>
        <taxon>Pentapetalae</taxon>
        <taxon>rosids</taxon>
        <taxon>malvids</taxon>
        <taxon>Malvales</taxon>
        <taxon>Malvaceae</taxon>
        <taxon>Byttnerioideae</taxon>
        <taxon>Theobroma</taxon>
    </lineage>
</organism>
<evidence type="ECO:0000256" key="1">
    <source>
        <dbReference type="ARBA" id="ARBA00008668"/>
    </source>
</evidence>
<gene>
    <name evidence="4" type="primary">LOC18602326</name>
</gene>
<protein>
    <submittedName>
        <fullName evidence="4">GDSL esterase/lipase At2g30310</fullName>
    </submittedName>
</protein>
<feature type="chain" id="PRO_5044289142" evidence="2">
    <location>
        <begin position="23"/>
        <end position="352"/>
    </location>
</feature>
<dbReference type="SUPFAM" id="SSF52266">
    <property type="entry name" value="SGNH hydrolase"/>
    <property type="match status" value="1"/>
</dbReference>
<dbReference type="PANTHER" id="PTHR45642:SF30">
    <property type="entry name" value="SGNH HYDROLASE-TYPE ESTERASE DOMAIN-CONTAINING PROTEIN"/>
    <property type="match status" value="1"/>
</dbReference>
<proteinExistence type="inferred from homology"/>
<evidence type="ECO:0000313" key="3">
    <source>
        <dbReference type="Proteomes" id="UP000694886"/>
    </source>
</evidence>
<dbReference type="Proteomes" id="UP000694886">
    <property type="component" value="Chromosome 4"/>
</dbReference>
<dbReference type="AlphaFoldDB" id="A0AB32V7D0"/>
<dbReference type="FunFam" id="3.40.50.1110:FF:000003">
    <property type="entry name" value="GDSL esterase/lipase APG"/>
    <property type="match status" value="1"/>
</dbReference>
<dbReference type="InterPro" id="IPR036514">
    <property type="entry name" value="SGNH_hydro_sf"/>
</dbReference>
<dbReference type="Gene3D" id="3.40.50.1110">
    <property type="entry name" value="SGNH hydrolase"/>
    <property type="match status" value="1"/>
</dbReference>
<dbReference type="Gramene" id="Tc04v2_t013140.1">
    <property type="protein sequence ID" value="Tc04v2_p013140.1"/>
    <property type="gene ID" value="Tc04v2_g013140"/>
</dbReference>
<dbReference type="GO" id="GO:0016788">
    <property type="term" value="F:hydrolase activity, acting on ester bonds"/>
    <property type="evidence" value="ECO:0007669"/>
    <property type="project" value="InterPro"/>
</dbReference>
<feature type="signal peptide" evidence="2">
    <location>
        <begin position="1"/>
        <end position="22"/>
    </location>
</feature>
<reference evidence="3" key="1">
    <citation type="journal article" date="1997" name="Nucleic Acids Res.">
        <title>tRNAscan-SE: a program for improved detection of transfer RNA genes in genomic sequence.</title>
        <authorList>
            <person name="Lowe T.M."/>
            <person name="Eddy S.R."/>
        </authorList>
    </citation>
    <scope>NUCLEOTIDE SEQUENCE [LARGE SCALE GENOMIC DNA]</scope>
    <source>
        <strain evidence="3">r\B97-61/B2</strain>
    </source>
</reference>